<gene>
    <name evidence="2" type="ORF">MNBD_UNCLBAC01-369</name>
</gene>
<evidence type="ECO:0000313" key="2">
    <source>
        <dbReference type="EMBL" id="VAX34921.1"/>
    </source>
</evidence>
<keyword evidence="1" id="KW-0812">Transmembrane</keyword>
<feature type="transmembrane region" description="Helical" evidence="1">
    <location>
        <begin position="12"/>
        <end position="35"/>
    </location>
</feature>
<evidence type="ECO:0000256" key="1">
    <source>
        <dbReference type="SAM" id="Phobius"/>
    </source>
</evidence>
<accession>A0A3B1D7Y8</accession>
<keyword evidence="1" id="KW-0472">Membrane</keyword>
<proteinExistence type="predicted"/>
<sequence>MWKLYDGMTKYWLRLSLASLAITTCIIFIVSWIGFPILP</sequence>
<name>A0A3B1D7Y8_9ZZZZ</name>
<protein>
    <submittedName>
        <fullName evidence="2">Uncharacterized protein</fullName>
    </submittedName>
</protein>
<dbReference type="AlphaFoldDB" id="A0A3B1D7Y8"/>
<organism evidence="2">
    <name type="scientific">hydrothermal vent metagenome</name>
    <dbReference type="NCBI Taxonomy" id="652676"/>
    <lineage>
        <taxon>unclassified sequences</taxon>
        <taxon>metagenomes</taxon>
        <taxon>ecological metagenomes</taxon>
    </lineage>
</organism>
<dbReference type="EMBL" id="UOGJ01000018">
    <property type="protein sequence ID" value="VAX34921.1"/>
    <property type="molecule type" value="Genomic_DNA"/>
</dbReference>
<keyword evidence="1" id="KW-1133">Transmembrane helix</keyword>
<reference evidence="2" key="1">
    <citation type="submission" date="2018-06" db="EMBL/GenBank/DDBJ databases">
        <authorList>
            <person name="Zhirakovskaya E."/>
        </authorList>
    </citation>
    <scope>NUCLEOTIDE SEQUENCE</scope>
</reference>